<name>A0AAD7DNE3_9AGAR</name>
<evidence type="ECO:0000313" key="2">
    <source>
        <dbReference type="Proteomes" id="UP001215598"/>
    </source>
</evidence>
<gene>
    <name evidence="1" type="ORF">B0H16DRAFT_1485633</name>
</gene>
<keyword evidence="2" id="KW-1185">Reference proteome</keyword>
<dbReference type="AlphaFoldDB" id="A0AAD7DNE3"/>
<organism evidence="1 2">
    <name type="scientific">Mycena metata</name>
    <dbReference type="NCBI Taxonomy" id="1033252"/>
    <lineage>
        <taxon>Eukaryota</taxon>
        <taxon>Fungi</taxon>
        <taxon>Dikarya</taxon>
        <taxon>Basidiomycota</taxon>
        <taxon>Agaricomycotina</taxon>
        <taxon>Agaricomycetes</taxon>
        <taxon>Agaricomycetidae</taxon>
        <taxon>Agaricales</taxon>
        <taxon>Marasmiineae</taxon>
        <taxon>Mycenaceae</taxon>
        <taxon>Mycena</taxon>
    </lineage>
</organism>
<accession>A0AAD7DNE3</accession>
<sequence length="140" mass="15573">MSKIYGPEEISNYQERQYRCEFLPQPDGPTHFPSKYAGMRRNPLGMAEITAQISPPIPIEMQRDAAESTGNHHFQRNPLELAGQQSRLLKSVIPIGPALDAGGTRCRLLPISRLPPPRILLTPAITKFQAARAANRNSKC</sequence>
<proteinExistence type="predicted"/>
<protein>
    <submittedName>
        <fullName evidence="1">Uncharacterized protein</fullName>
    </submittedName>
</protein>
<dbReference type="EMBL" id="JARKIB010000683">
    <property type="protein sequence ID" value="KAJ7694686.1"/>
    <property type="molecule type" value="Genomic_DNA"/>
</dbReference>
<reference evidence="1" key="1">
    <citation type="submission" date="2023-03" db="EMBL/GenBank/DDBJ databases">
        <title>Massive genome expansion in bonnet fungi (Mycena s.s.) driven by repeated elements and novel gene families across ecological guilds.</title>
        <authorList>
            <consortium name="Lawrence Berkeley National Laboratory"/>
            <person name="Harder C.B."/>
            <person name="Miyauchi S."/>
            <person name="Viragh M."/>
            <person name="Kuo A."/>
            <person name="Thoen E."/>
            <person name="Andreopoulos B."/>
            <person name="Lu D."/>
            <person name="Skrede I."/>
            <person name="Drula E."/>
            <person name="Henrissat B."/>
            <person name="Morin E."/>
            <person name="Kohler A."/>
            <person name="Barry K."/>
            <person name="LaButti K."/>
            <person name="Morin E."/>
            <person name="Salamov A."/>
            <person name="Lipzen A."/>
            <person name="Mereny Z."/>
            <person name="Hegedus B."/>
            <person name="Baldrian P."/>
            <person name="Stursova M."/>
            <person name="Weitz H."/>
            <person name="Taylor A."/>
            <person name="Grigoriev I.V."/>
            <person name="Nagy L.G."/>
            <person name="Martin F."/>
            <person name="Kauserud H."/>
        </authorList>
    </citation>
    <scope>NUCLEOTIDE SEQUENCE</scope>
    <source>
        <strain evidence="1">CBHHK182m</strain>
    </source>
</reference>
<dbReference type="Proteomes" id="UP001215598">
    <property type="component" value="Unassembled WGS sequence"/>
</dbReference>
<comment type="caution">
    <text evidence="1">The sequence shown here is derived from an EMBL/GenBank/DDBJ whole genome shotgun (WGS) entry which is preliminary data.</text>
</comment>
<evidence type="ECO:0000313" key="1">
    <source>
        <dbReference type="EMBL" id="KAJ7694686.1"/>
    </source>
</evidence>